<comment type="caution">
    <text evidence="2">The sequence shown here is derived from an EMBL/GenBank/DDBJ whole genome shotgun (WGS) entry which is preliminary data.</text>
</comment>
<protein>
    <recommendedName>
        <fullName evidence="1">Aminoglycoside phosphotransferase domain-containing protein</fullName>
    </recommendedName>
</protein>
<keyword evidence="3" id="KW-1185">Reference proteome</keyword>
<evidence type="ECO:0000313" key="3">
    <source>
        <dbReference type="Proteomes" id="UP001189429"/>
    </source>
</evidence>
<dbReference type="Proteomes" id="UP001189429">
    <property type="component" value="Unassembled WGS sequence"/>
</dbReference>
<dbReference type="Pfam" id="PF01636">
    <property type="entry name" value="APH"/>
    <property type="match status" value="1"/>
</dbReference>
<evidence type="ECO:0000313" key="2">
    <source>
        <dbReference type="EMBL" id="CAK0828563.1"/>
    </source>
</evidence>
<gene>
    <name evidence="2" type="ORF">PCOR1329_LOCUS27755</name>
</gene>
<proteinExistence type="predicted"/>
<dbReference type="InterPro" id="IPR011009">
    <property type="entry name" value="Kinase-like_dom_sf"/>
</dbReference>
<feature type="domain" description="Aminoglycoside phosphotransferase" evidence="1">
    <location>
        <begin position="119"/>
        <end position="288"/>
    </location>
</feature>
<dbReference type="InterPro" id="IPR002575">
    <property type="entry name" value="Aminoglycoside_PTrfase"/>
</dbReference>
<dbReference type="SUPFAM" id="SSF56112">
    <property type="entry name" value="Protein kinase-like (PK-like)"/>
    <property type="match status" value="1"/>
</dbReference>
<organism evidence="2 3">
    <name type="scientific">Prorocentrum cordatum</name>
    <dbReference type="NCBI Taxonomy" id="2364126"/>
    <lineage>
        <taxon>Eukaryota</taxon>
        <taxon>Sar</taxon>
        <taxon>Alveolata</taxon>
        <taxon>Dinophyceae</taxon>
        <taxon>Prorocentrales</taxon>
        <taxon>Prorocentraceae</taxon>
        <taxon>Prorocentrum</taxon>
    </lineage>
</organism>
<feature type="non-terminal residue" evidence="2">
    <location>
        <position position="1"/>
    </location>
</feature>
<accession>A0ABN9SBP1</accession>
<dbReference type="Gene3D" id="3.90.1200.10">
    <property type="match status" value="1"/>
</dbReference>
<evidence type="ECO:0000259" key="1">
    <source>
        <dbReference type="Pfam" id="PF01636"/>
    </source>
</evidence>
<reference evidence="2" key="1">
    <citation type="submission" date="2023-10" db="EMBL/GenBank/DDBJ databases">
        <authorList>
            <person name="Chen Y."/>
            <person name="Shah S."/>
            <person name="Dougan E. K."/>
            <person name="Thang M."/>
            <person name="Chan C."/>
        </authorList>
    </citation>
    <scope>NUCLEOTIDE SEQUENCE [LARGE SCALE GENOMIC DNA]</scope>
</reference>
<dbReference type="EMBL" id="CAUYUJ010010103">
    <property type="protein sequence ID" value="CAK0828563.1"/>
    <property type="molecule type" value="Genomic_DNA"/>
</dbReference>
<name>A0ABN9SBP1_9DINO</name>
<sequence>PCLIKCVPSECPLLWLPLIYTRTVMASSQDSVYDAIRSAYPGAVPQSTSVIQSLWGGYGKVLRVKLSDCEVESVVVKQVKPPKRTPGMDIGHDRKVKSYEVEQRFYEKYAPKLDPAVARVPRLLASSNAVPGETLMVLEDMDASGFAGGRGSTSAMIHWLAGFHKTFLLPASPDGRPEGTDDGGLWSCGGTHHLATRPEELANLAEDDPLRIHAEDFDRLLRGATYQTLLHGDPKSCNMCFSSKGDACAAVDFQYTGWGPGIVDLTYGFGLGLSPSDPLIDEYFRVLDGGPELEAEWRALLPIAEADFERFINGWGGGCRDWRRRSNQFEEALKRARTAAK</sequence>